<dbReference type="GO" id="GO:0005737">
    <property type="term" value="C:cytoplasm"/>
    <property type="evidence" value="ECO:0007669"/>
    <property type="project" value="TreeGrafter"/>
</dbReference>
<dbReference type="PROSITE" id="PS50057">
    <property type="entry name" value="FERM_3"/>
    <property type="match status" value="1"/>
</dbReference>
<reference evidence="2" key="1">
    <citation type="submission" date="2021-06" db="EMBL/GenBank/DDBJ databases">
        <authorList>
            <person name="Hodson N. C."/>
            <person name="Mongue J. A."/>
            <person name="Jaron S. K."/>
        </authorList>
    </citation>
    <scope>NUCLEOTIDE SEQUENCE</scope>
</reference>
<dbReference type="GO" id="GO:0005886">
    <property type="term" value="C:plasma membrane"/>
    <property type="evidence" value="ECO:0007669"/>
    <property type="project" value="TreeGrafter"/>
</dbReference>
<dbReference type="InterPro" id="IPR000299">
    <property type="entry name" value="FERM_domain"/>
</dbReference>
<dbReference type="Proteomes" id="UP000708208">
    <property type="component" value="Unassembled WGS sequence"/>
</dbReference>
<dbReference type="Pfam" id="PF02174">
    <property type="entry name" value="IRS"/>
    <property type="match status" value="1"/>
</dbReference>
<comment type="caution">
    <text evidence="2">The sequence shown here is derived from an EMBL/GenBank/DDBJ whole genome shotgun (WGS) entry which is preliminary data.</text>
</comment>
<dbReference type="GO" id="GO:0001726">
    <property type="term" value="C:ruffle"/>
    <property type="evidence" value="ECO:0007669"/>
    <property type="project" value="InterPro"/>
</dbReference>
<dbReference type="Pfam" id="PF21896">
    <property type="entry name" value="Talin_IBS2B"/>
    <property type="match status" value="2"/>
</dbReference>
<dbReference type="InterPro" id="IPR057346">
    <property type="entry name" value="Talin1/2_VBS2"/>
</dbReference>
<name>A0A8J2LJ67_9HEXA</name>
<dbReference type="CDD" id="cd10569">
    <property type="entry name" value="FERM_C_Talin"/>
    <property type="match status" value="1"/>
</dbReference>
<dbReference type="InterPro" id="IPR002404">
    <property type="entry name" value="IRS_PTB"/>
</dbReference>
<dbReference type="Pfam" id="PF09141">
    <property type="entry name" value="Talin_middle"/>
    <property type="match status" value="1"/>
</dbReference>
<dbReference type="PANTHER" id="PTHR19981:SF1">
    <property type="entry name" value="RHEA, ISOFORM B"/>
    <property type="match status" value="1"/>
</dbReference>
<dbReference type="PANTHER" id="PTHR19981">
    <property type="entry name" value="TALIN"/>
    <property type="match status" value="1"/>
</dbReference>
<sequence length="1230" mass="131470">MGFSELDAKALYTKTARGLETYGVTFFLVKEKMQSKNKLVPRLLGVTKDSVLRLDERTKDILKVWPLTTVRRWAASPNTFTLDFGDYSDQYYSVQTPEGEQIAQLIAGYIDIILKKKQAKDHLGIEGDEGSTLVEDNISPFRATIVQRQPPAKPTPITTDSVAKPAIMHAGPDGLNTFHTGHIVGAQNITYQTQLDVGHTSQSTVQQMQITEAMSGAHKAIMSGRDAVNKSKEYLDQPLNLPPLGTDPASRKWKETTLDSKKQNIHTQIAAMSAATAHVVTLTSTDVVDSGAVGEAVSVITSGLPDVAKDVRMIAALMDDSGEKLIDATRKLCNAFSDMLTAAEPEGKEISNDKCRDELTRASRRVAQSVESVLVTSNQCCQDTNLRSDLETAARDVSTALNRLLDHIRPQQRASIDDQVPTEGTVDTILIATDKIITSEDSSDMVRQARVLAQATAHLIQSIKGEAEKTPDSDLQRKLIAAAKVLAEATSRLVEAAKACASNPNAPTSQNLLRQAAQDLREATNIAAGGAVQRKGVKRLEAAAKNAASAAAQTIAASQSASPHCFNSTTRDAMSSDCRAVADTIPQVVSTVKASMQSSNEDVQDNLIEATSRFIKPCDSLVATTKKASNFIDDSSSSRHLTQCSQKLAVELVELRTALDRMKADIGMAVPSHSRKQLEAAADKVHDAKDELVACKIAAAGKELRPLPGDDVHNAIQRLNASVRRVSPCTDQLANSVIASDFPAAALSAQGLSSGLTDLVVAARAVAATSDSTGILNSTELVLDRSWTLIKESHGLIGTNETPEQLQMHLSPIVKGIHIALERITASLPGQQDIDDAIDGIASTTLAAEKQDKPQSGKTYGQLQAELQQLASDVADSATEIVNVSSNLTKLGAEAKYFSSKTGRIIDASSNLARLHEDVQVREDIFIGLRNVSIVSTNLLVVAKSASTNPDTPGTRSQLTAAARAVSDCLNQLIDACSSAAPGQKECDNAVRKIQALKPLLNNPKEPVNASSYFDCQQIVVENSKLLGDSMTGIANYAKEGRLDLFGESVNSAAEAICGLVESSAQAAYLLAAAEPTSVAGKPGLVDMTSINSSTQNIKSACQVITSSKVTQQQLLSAATTIAKHTSSLCTSCRVASERTNDPSTRRQFVQMAKDVANSTASLVKEIKALDHDRSTEKWEKCNKATSTLVKSVNLLVQYASQPEFVSQPAKISSQGRIIQEPVLASGRNV</sequence>
<dbReference type="SMART" id="SM01244">
    <property type="entry name" value="IRS"/>
    <property type="match status" value="1"/>
</dbReference>
<dbReference type="InterPro" id="IPR015224">
    <property type="entry name" value="Talin_cent"/>
</dbReference>
<dbReference type="InterPro" id="IPR049108">
    <property type="entry name" value="Talin_R4"/>
</dbReference>
<dbReference type="AlphaFoldDB" id="A0A8J2LJ67"/>
<dbReference type="Pfam" id="PF25177">
    <property type="entry name" value="Talin_VBS2"/>
    <property type="match status" value="1"/>
</dbReference>
<dbReference type="EMBL" id="CAJVCH010559070">
    <property type="protein sequence ID" value="CAG7831157.1"/>
    <property type="molecule type" value="Genomic_DNA"/>
</dbReference>
<feature type="non-terminal residue" evidence="2">
    <location>
        <position position="1"/>
    </location>
</feature>
<keyword evidence="3" id="KW-1185">Reference proteome</keyword>
<dbReference type="GO" id="GO:0005925">
    <property type="term" value="C:focal adhesion"/>
    <property type="evidence" value="ECO:0007669"/>
    <property type="project" value="InterPro"/>
</dbReference>
<dbReference type="GO" id="GO:0098609">
    <property type="term" value="P:cell-cell adhesion"/>
    <property type="evidence" value="ECO:0007669"/>
    <property type="project" value="TreeGrafter"/>
</dbReference>
<dbReference type="FunFam" id="2.30.29.30:FF:000028">
    <property type="entry name" value="Talin 2"/>
    <property type="match status" value="1"/>
</dbReference>
<gene>
    <name evidence="2" type="ORF">AFUS01_LOCUS40913</name>
</gene>
<proteinExistence type="predicted"/>
<accession>A0A8J2LJ67</accession>
<dbReference type="InterPro" id="IPR054082">
    <property type="entry name" value="Talin_IBS2B"/>
</dbReference>
<organism evidence="2 3">
    <name type="scientific">Allacma fusca</name>
    <dbReference type="NCBI Taxonomy" id="39272"/>
    <lineage>
        <taxon>Eukaryota</taxon>
        <taxon>Metazoa</taxon>
        <taxon>Ecdysozoa</taxon>
        <taxon>Arthropoda</taxon>
        <taxon>Hexapoda</taxon>
        <taxon>Collembola</taxon>
        <taxon>Symphypleona</taxon>
        <taxon>Sminthuridae</taxon>
        <taxon>Allacma</taxon>
    </lineage>
</organism>
<dbReference type="OrthoDB" id="10262320at2759"/>
<protein>
    <recommendedName>
        <fullName evidence="1">FERM domain-containing protein</fullName>
    </recommendedName>
</protein>
<feature type="domain" description="FERM" evidence="1">
    <location>
        <begin position="1"/>
        <end position="117"/>
    </location>
</feature>
<dbReference type="GO" id="GO:0005200">
    <property type="term" value="F:structural constituent of cytoskeleton"/>
    <property type="evidence" value="ECO:0007669"/>
    <property type="project" value="InterPro"/>
</dbReference>
<evidence type="ECO:0000313" key="3">
    <source>
        <dbReference type="Proteomes" id="UP000708208"/>
    </source>
</evidence>
<dbReference type="GO" id="GO:0030036">
    <property type="term" value="P:actin cytoskeleton organization"/>
    <property type="evidence" value="ECO:0007669"/>
    <property type="project" value="TreeGrafter"/>
</dbReference>
<dbReference type="GO" id="GO:0005178">
    <property type="term" value="F:integrin binding"/>
    <property type="evidence" value="ECO:0007669"/>
    <property type="project" value="TreeGrafter"/>
</dbReference>
<evidence type="ECO:0000259" key="1">
    <source>
        <dbReference type="PROSITE" id="PS50057"/>
    </source>
</evidence>
<evidence type="ECO:0000313" key="2">
    <source>
        <dbReference type="EMBL" id="CAG7831157.1"/>
    </source>
</evidence>
<dbReference type="Pfam" id="PF21692">
    <property type="entry name" value="Talin_R4"/>
    <property type="match status" value="1"/>
</dbReference>